<feature type="compositionally biased region" description="Low complexity" evidence="2">
    <location>
        <begin position="568"/>
        <end position="633"/>
    </location>
</feature>
<keyword evidence="3" id="KW-0812">Transmembrane</keyword>
<dbReference type="InterPro" id="IPR029052">
    <property type="entry name" value="Metallo-depent_PP-like"/>
</dbReference>
<dbReference type="SUPFAM" id="SSF56300">
    <property type="entry name" value="Metallo-dependent phosphatases"/>
    <property type="match status" value="1"/>
</dbReference>
<feature type="compositionally biased region" description="Low complexity" evidence="2">
    <location>
        <begin position="522"/>
        <end position="533"/>
    </location>
</feature>
<evidence type="ECO:0008006" key="6">
    <source>
        <dbReference type="Google" id="ProtNLM"/>
    </source>
</evidence>
<feature type="transmembrane region" description="Helical" evidence="3">
    <location>
        <begin position="496"/>
        <end position="516"/>
    </location>
</feature>
<gene>
    <name evidence="4" type="ORF">SLS58_000495</name>
</gene>
<keyword evidence="3" id="KW-1133">Transmembrane helix</keyword>
<dbReference type="PANTHER" id="PTHR13315">
    <property type="entry name" value="METALLO PHOSPHOESTERASE RELATED"/>
    <property type="match status" value="1"/>
</dbReference>
<proteinExistence type="predicted"/>
<evidence type="ECO:0000313" key="4">
    <source>
        <dbReference type="EMBL" id="KAL1651158.1"/>
    </source>
</evidence>
<comment type="caution">
    <text evidence="4">The sequence shown here is derived from an EMBL/GenBank/DDBJ whole genome shotgun (WGS) entry which is preliminary data.</text>
</comment>
<dbReference type="InterPro" id="IPR033308">
    <property type="entry name" value="PGAP5/Cdc1/Ted1"/>
</dbReference>
<dbReference type="Proteomes" id="UP001521184">
    <property type="component" value="Unassembled WGS sequence"/>
</dbReference>
<sequence length="738" mass="81633">MTAYDDWGYPVSSSRNRFREPPTLMQHVQLYARSLLIRAQIYNPNAPAGKTWNLRPIFSVPNILTLVWLFFVYSNERSAFRHGVDACDWGNWESWPHDAVPHRLVFVADPQLVDPHTYPGRPWPLSTLTVAYTDQYLRRSWSLIQEDLYPDTVFFLGDLFDGGREWTADGSVSEDKTWKNYGDSFWLREYDRFGRIFFNHWGDAGMAPRLGQPGRKLIAGLPGNHDLGFAAGIRTNVRKRFNAYFGDGNRIDVVANHTFVSIDSVSLSALGHAAGSEDIWKPTQDFLDQAQAEKRRAVARDLRARKGLNPNPLYKHKVVGGADMATAKLPVADAGDAEFPTILLTHVPLYRAEGTPCGPMREHWPPTEPPKGQKEPVFPDDRNAIAVRGGYQYQNVLTKDVSKDVTEKIGNIEYAFSGDDHDYCEVVHKGYHSGGHSGIREITVKSLSWAMGVRRPGFVMLSLWNPVDDAGQPLSATPEPTVQSHLCLMPDQLGAFIRYALLFAVTLFILMVRALVFKIKASSSPSSPNSNNPDDAPILPLSEDHHHYYNNDDNTSSAEQEKRKLHHLGAAAGEAAHNNHGGRNRTDSTGKGASSNSSTTSPDSKTGLSARSAATQQQQQPRSSATTAGAAAARNPSPVPSGGYGLPPSSSSSPVNGYGGPSSNNNGGAAKLPLVAYAGFFPDRAEEKRRREREVVSTKPMKKRKKKGEGVFRAELGRGVARVAAVVLGWYFWLIWRW</sequence>
<keyword evidence="1 3" id="KW-0472">Membrane</keyword>
<evidence type="ECO:0000256" key="1">
    <source>
        <dbReference type="ARBA" id="ARBA00023136"/>
    </source>
</evidence>
<protein>
    <recommendedName>
        <fullName evidence="6">Calcineurin-like phosphoesterase domain-containing protein</fullName>
    </recommendedName>
</protein>
<name>A0ABR3U4K7_9PEZI</name>
<dbReference type="PANTHER" id="PTHR13315:SF4">
    <property type="entry name" value="METALLOPHOSPHOESTERASE, ISOFORM E"/>
    <property type="match status" value="1"/>
</dbReference>
<accession>A0ABR3U4K7</accession>
<feature type="compositionally biased region" description="Low complexity" evidence="2">
    <location>
        <begin position="646"/>
        <end position="664"/>
    </location>
</feature>
<evidence type="ECO:0000256" key="2">
    <source>
        <dbReference type="SAM" id="MobiDB-lite"/>
    </source>
</evidence>
<evidence type="ECO:0000256" key="3">
    <source>
        <dbReference type="SAM" id="Phobius"/>
    </source>
</evidence>
<reference evidence="4 5" key="1">
    <citation type="journal article" date="2023" name="Plant Dis.">
        <title>First Report of Diplodia intermedia Causing Canker and Dieback Diseases on Apple Trees in Canada.</title>
        <authorList>
            <person name="Ellouze W."/>
            <person name="Ilyukhin E."/>
            <person name="Sulman M."/>
            <person name="Ali S."/>
        </authorList>
    </citation>
    <scope>NUCLEOTIDE SEQUENCE [LARGE SCALE GENOMIC DNA]</scope>
    <source>
        <strain evidence="4 5">M45-28</strain>
    </source>
</reference>
<evidence type="ECO:0000313" key="5">
    <source>
        <dbReference type="Proteomes" id="UP001521184"/>
    </source>
</evidence>
<feature type="transmembrane region" description="Helical" evidence="3">
    <location>
        <begin position="711"/>
        <end position="733"/>
    </location>
</feature>
<dbReference type="EMBL" id="JAKEKT020000002">
    <property type="protein sequence ID" value="KAL1651158.1"/>
    <property type="molecule type" value="Genomic_DNA"/>
</dbReference>
<feature type="region of interest" description="Disordered" evidence="2">
    <location>
        <begin position="522"/>
        <end position="664"/>
    </location>
</feature>
<keyword evidence="5" id="KW-1185">Reference proteome</keyword>
<organism evidence="4 5">
    <name type="scientific">Diplodia intermedia</name>
    <dbReference type="NCBI Taxonomy" id="856260"/>
    <lineage>
        <taxon>Eukaryota</taxon>
        <taxon>Fungi</taxon>
        <taxon>Dikarya</taxon>
        <taxon>Ascomycota</taxon>
        <taxon>Pezizomycotina</taxon>
        <taxon>Dothideomycetes</taxon>
        <taxon>Dothideomycetes incertae sedis</taxon>
        <taxon>Botryosphaeriales</taxon>
        <taxon>Botryosphaeriaceae</taxon>
        <taxon>Diplodia</taxon>
    </lineage>
</organism>